<dbReference type="Pfam" id="PF07635">
    <property type="entry name" value="PSCyt1"/>
    <property type="match status" value="1"/>
</dbReference>
<proteinExistence type="predicted"/>
<sequence length="1053" mass="118059">MCHRIRAGNSGRTRWVAVAAAVLWPLLLGTGAAPETQAKRPTIEFNREIRSILSENCFACHGPDKSHRKADLRLDIRESALEKEAIVPGKPEESELIARVFSNASDEVMPPPQSHKTLTPAQKDLLRRWVEAGAEYQPHWAYVIPKRPDVPAVKQAGLVCDPIDAFILRTLEAKGIRPSLEGDRRTLLRRLSLDLTGLPPTPEEVQAFVTDDDPKAYERQVDRLLDSPHYGERMAVPWLDLVRFTDTVGYHGDQNQRIFPYRDYVVASFNRNKPFDQFTVEQLAGDLLPKPTPEQLVATGFNRLNMMTREGGAQPNEYLAKYAADRVRTVAITWLGSTLGCAECHDHKFDPFTAKDFYSLGAFFADVKQWGVYSDYGYTPNPELKGWTNDYPFPPEIEVESSYLVRRRERLQQRIEQVVTRAGETLAAVPDARHAFETWQKESLRFLEKWPTGWVVAPAIPEEHDEAVAQADGSFLLRGAAANGKRKANKEPKNDFVFRLKPSSGWLASIRLEALPHAKHGGSIVRGAAESTTIQVGAKLKSGTTGKETALGFAYADADHKDERYSNGAPLLGVKAAWKTSAQERKSSQTSVWRLDRPVHLAAGDELIVSVKSDSAGCIRLAVSPFGFNDPRDTKLGELLSAALRSVPEARTSELSDRLQAAYLDGTGWDPAALAEINGLRQDVEECRGGRAFSMITESQQPRPMRVLGRGNWQDESGEIVVPSVPGFLPQPPNPEGRRLNRLDLARWLTAPENPLTARVFVNRLWKQFFGTGISSVMEDVGAQGEWPVHPELLDWLAVEFRESGWDVKHVVKLMVMSETYRQDSRLRPELAEIDPDNRLLAWHSPRRLDAEFVRDNALAVAGLLNLEIGGPSTHPYQPDGYYANLQFPDRVYKADDDLRQYRRGVYTHWQRTFMHPMLANFDAPSREECTASRPLANTPQQALTLLNDPTFVEAARVLAASLMAAKADSDDQRIDRLFRRVLARPARDQERQSLSTFLNSQRSLYASHPDDAKKLIQVGLAPVSPGLDEREVAAWTSVCRVVLNLNETITRY</sequence>
<feature type="domain" description="DUF1553" evidence="2">
    <location>
        <begin position="741"/>
        <end position="999"/>
    </location>
</feature>
<evidence type="ECO:0000259" key="3">
    <source>
        <dbReference type="Pfam" id="PF07635"/>
    </source>
</evidence>
<name>A0AAU7C7Y3_9BACT</name>
<dbReference type="Pfam" id="PF07583">
    <property type="entry name" value="PSCyt2"/>
    <property type="match status" value="1"/>
</dbReference>
<feature type="domain" description="Cytochrome C Planctomycete-type" evidence="3">
    <location>
        <begin position="57"/>
        <end position="112"/>
    </location>
</feature>
<dbReference type="InterPro" id="IPR011444">
    <property type="entry name" value="DUF1549"/>
</dbReference>
<dbReference type="InterPro" id="IPR036909">
    <property type="entry name" value="Cyt_c-like_dom_sf"/>
</dbReference>
<dbReference type="GO" id="GO:0020037">
    <property type="term" value="F:heme binding"/>
    <property type="evidence" value="ECO:0007669"/>
    <property type="project" value="InterPro"/>
</dbReference>
<evidence type="ECO:0000259" key="2">
    <source>
        <dbReference type="Pfam" id="PF07587"/>
    </source>
</evidence>
<dbReference type="PANTHER" id="PTHR35889:SF3">
    <property type="entry name" value="F-BOX DOMAIN-CONTAINING PROTEIN"/>
    <property type="match status" value="1"/>
</dbReference>
<dbReference type="PANTHER" id="PTHR35889">
    <property type="entry name" value="CYCLOINULO-OLIGOSACCHARIDE FRUCTANOTRANSFERASE-RELATED"/>
    <property type="match status" value="1"/>
</dbReference>
<dbReference type="EMBL" id="CP155447">
    <property type="protein sequence ID" value="XBH01233.1"/>
    <property type="molecule type" value="Genomic_DNA"/>
</dbReference>
<evidence type="ECO:0000259" key="1">
    <source>
        <dbReference type="Pfam" id="PF07583"/>
    </source>
</evidence>
<protein>
    <submittedName>
        <fullName evidence="4">DUF1553 domain-containing protein</fullName>
    </submittedName>
</protein>
<accession>A0AAU7C7Y3</accession>
<dbReference type="InterPro" id="IPR011429">
    <property type="entry name" value="Cyt_c_Planctomycete-type"/>
</dbReference>
<reference evidence="4" key="1">
    <citation type="submission" date="2024-05" db="EMBL/GenBank/DDBJ databases">
        <title>Planctomycetes of the genus Singulisphaera possess chitinolytic capabilities.</title>
        <authorList>
            <person name="Ivanova A."/>
        </authorList>
    </citation>
    <scope>NUCLEOTIDE SEQUENCE</scope>
    <source>
        <strain evidence="4">Ch08T</strain>
    </source>
</reference>
<dbReference type="Pfam" id="PF07587">
    <property type="entry name" value="PSD1"/>
    <property type="match status" value="1"/>
</dbReference>
<dbReference type="AlphaFoldDB" id="A0AAU7C7Y3"/>
<evidence type="ECO:0000313" key="4">
    <source>
        <dbReference type="EMBL" id="XBH01233.1"/>
    </source>
</evidence>
<gene>
    <name evidence="4" type="ORF">V5E97_23080</name>
</gene>
<feature type="domain" description="DUF1549" evidence="1">
    <location>
        <begin position="162"/>
        <end position="368"/>
    </location>
</feature>
<organism evidence="4">
    <name type="scientific">Singulisphaera sp. Ch08</name>
    <dbReference type="NCBI Taxonomy" id="3120278"/>
    <lineage>
        <taxon>Bacteria</taxon>
        <taxon>Pseudomonadati</taxon>
        <taxon>Planctomycetota</taxon>
        <taxon>Planctomycetia</taxon>
        <taxon>Isosphaerales</taxon>
        <taxon>Isosphaeraceae</taxon>
        <taxon>Singulisphaera</taxon>
    </lineage>
</organism>
<dbReference type="GO" id="GO:0009055">
    <property type="term" value="F:electron transfer activity"/>
    <property type="evidence" value="ECO:0007669"/>
    <property type="project" value="InterPro"/>
</dbReference>
<dbReference type="SUPFAM" id="SSF46626">
    <property type="entry name" value="Cytochrome c"/>
    <property type="match status" value="1"/>
</dbReference>
<dbReference type="InterPro" id="IPR022655">
    <property type="entry name" value="DUF1553"/>
</dbReference>
<dbReference type="RefSeq" id="WP_406693926.1">
    <property type="nucleotide sequence ID" value="NZ_CP155447.1"/>
</dbReference>